<proteinExistence type="predicted"/>
<keyword evidence="1" id="KW-0812">Transmembrane</keyword>
<dbReference type="Pfam" id="PF13160">
    <property type="entry name" value="DUF3995"/>
    <property type="match status" value="1"/>
</dbReference>
<accession>A0A7Z0D5X6</accession>
<evidence type="ECO:0000313" key="2">
    <source>
        <dbReference type="EMBL" id="NYI69506.1"/>
    </source>
</evidence>
<name>A0A7Z0D5X6_9ACTN</name>
<feature type="transmembrane region" description="Helical" evidence="1">
    <location>
        <begin position="89"/>
        <end position="116"/>
    </location>
</feature>
<evidence type="ECO:0000313" key="3">
    <source>
        <dbReference type="Proteomes" id="UP000527616"/>
    </source>
</evidence>
<keyword evidence="1" id="KW-1133">Transmembrane helix</keyword>
<dbReference type="EMBL" id="JACBZS010000001">
    <property type="protein sequence ID" value="NYI69506.1"/>
    <property type="molecule type" value="Genomic_DNA"/>
</dbReference>
<feature type="transmembrane region" description="Helical" evidence="1">
    <location>
        <begin position="12"/>
        <end position="33"/>
    </location>
</feature>
<keyword evidence="1" id="KW-0472">Membrane</keyword>
<feature type="transmembrane region" description="Helical" evidence="1">
    <location>
        <begin position="136"/>
        <end position="155"/>
    </location>
</feature>
<evidence type="ECO:0008006" key="4">
    <source>
        <dbReference type="Google" id="ProtNLM"/>
    </source>
</evidence>
<organism evidence="2 3">
    <name type="scientific">Naumannella cuiyingiana</name>
    <dbReference type="NCBI Taxonomy" id="1347891"/>
    <lineage>
        <taxon>Bacteria</taxon>
        <taxon>Bacillati</taxon>
        <taxon>Actinomycetota</taxon>
        <taxon>Actinomycetes</taxon>
        <taxon>Propionibacteriales</taxon>
        <taxon>Propionibacteriaceae</taxon>
        <taxon>Naumannella</taxon>
    </lineage>
</organism>
<reference evidence="2 3" key="1">
    <citation type="submission" date="2020-07" db="EMBL/GenBank/DDBJ databases">
        <title>Sequencing the genomes of 1000 actinobacteria strains.</title>
        <authorList>
            <person name="Klenk H.-P."/>
        </authorList>
    </citation>
    <scope>NUCLEOTIDE SEQUENCE [LARGE SCALE GENOMIC DNA]</scope>
    <source>
        <strain evidence="2 3">DSM 103164</strain>
    </source>
</reference>
<dbReference type="RefSeq" id="WP_218843568.1">
    <property type="nucleotide sequence ID" value="NZ_JACBZS010000001.1"/>
</dbReference>
<comment type="caution">
    <text evidence="2">The sequence shown here is derived from an EMBL/GenBank/DDBJ whole genome shotgun (WGS) entry which is preliminary data.</text>
</comment>
<dbReference type="InterPro" id="IPR025058">
    <property type="entry name" value="DUF3995"/>
</dbReference>
<keyword evidence="3" id="KW-1185">Reference proteome</keyword>
<protein>
    <recommendedName>
        <fullName evidence="4">DUF3995 domain-containing protein</fullName>
    </recommendedName>
</protein>
<dbReference type="AlphaFoldDB" id="A0A7Z0D5X6"/>
<feature type="transmembrane region" description="Helical" evidence="1">
    <location>
        <begin position="53"/>
        <end position="77"/>
    </location>
</feature>
<dbReference type="Proteomes" id="UP000527616">
    <property type="component" value="Unassembled WGS sequence"/>
</dbReference>
<sequence length="173" mass="18431">MRAPGGRMVGTRWLWLAAAAGCLHAAFSLYWAVGGTWLLATVGQWAVRARAESPLVVGGGLAAIGVIKLVAALAPVLTERRGPSWLRRAVRAIAWIGAGGLVLYGGANMLIAWLVLGGAIRPDGGYDRDAMIGHAALWDPLFLIWGVCLAIGLWLTRRRSTAQPHEDDPDESD</sequence>
<evidence type="ECO:0000256" key="1">
    <source>
        <dbReference type="SAM" id="Phobius"/>
    </source>
</evidence>
<gene>
    <name evidence="2" type="ORF">GGQ54_000066</name>
</gene>